<reference evidence="1 2" key="1">
    <citation type="submission" date="2016-11" db="EMBL/GenBank/DDBJ databases">
        <authorList>
            <person name="Jaros S."/>
            <person name="Januszkiewicz K."/>
            <person name="Wedrychowicz H."/>
        </authorList>
    </citation>
    <scope>NUCLEOTIDE SEQUENCE [LARGE SCALE GENOMIC DNA]</scope>
    <source>
        <strain evidence="1 2">CGMCC 4.2025</strain>
    </source>
</reference>
<keyword evidence="2" id="KW-1185">Reference proteome</keyword>
<accession>A0A1M7H6J5</accession>
<organism evidence="1 2">
    <name type="scientific">Actinacidiphila paucisporea</name>
    <dbReference type="NCBI Taxonomy" id="310782"/>
    <lineage>
        <taxon>Bacteria</taxon>
        <taxon>Bacillati</taxon>
        <taxon>Actinomycetota</taxon>
        <taxon>Actinomycetes</taxon>
        <taxon>Kitasatosporales</taxon>
        <taxon>Streptomycetaceae</taxon>
        <taxon>Actinacidiphila</taxon>
    </lineage>
</organism>
<dbReference type="EMBL" id="FRBI01000009">
    <property type="protein sequence ID" value="SHM24232.1"/>
    <property type="molecule type" value="Genomic_DNA"/>
</dbReference>
<sequence length="324" mass="35325">MDRHRAQRGVRQVAACAFQALGADPGGDRGSAPAGADWQRVVLHSEYEPDRVAWVDDTHRQLALPAEAQRWTVQQLLRSVRYLLRWQAYERGELFLHGGLVRAGRAGIAFLGHKRSGKTSGILSALLNGGADFVSNDDLVLTDADGLPTALTGYGSPRTVNVRTDALLALARDEPDLMTLLSDSSHPANAFRGRHHTVEAIRSDAGTDLPGSVWVRCAELARVTGRSLLPESRVDAVVLARFDSEAERPTLTRLSPGEAHRAVSAHVEETATKYDPYLAAWYPRTDTERRTRLLRRLADGTPCFHLTQAMGELGVATSLLLGAV</sequence>
<name>A0A1M7H6J5_9ACTN</name>
<protein>
    <submittedName>
        <fullName evidence="1">Uncharacterized protein</fullName>
    </submittedName>
</protein>
<dbReference type="Proteomes" id="UP000184111">
    <property type="component" value="Unassembled WGS sequence"/>
</dbReference>
<evidence type="ECO:0000313" key="2">
    <source>
        <dbReference type="Proteomes" id="UP000184111"/>
    </source>
</evidence>
<dbReference type="AlphaFoldDB" id="A0A1M7H6J5"/>
<proteinExistence type="predicted"/>
<gene>
    <name evidence="1" type="ORF">SAMN05216499_109178</name>
</gene>
<evidence type="ECO:0000313" key="1">
    <source>
        <dbReference type="EMBL" id="SHM24232.1"/>
    </source>
</evidence>